<reference evidence="1" key="1">
    <citation type="journal article" date="2020" name="Nature">
        <title>Giant virus diversity and host interactions through global metagenomics.</title>
        <authorList>
            <person name="Schulz F."/>
            <person name="Roux S."/>
            <person name="Paez-Espino D."/>
            <person name="Jungbluth S."/>
            <person name="Walsh D.A."/>
            <person name="Denef V.J."/>
            <person name="McMahon K.D."/>
            <person name="Konstantinidis K.T."/>
            <person name="Eloe-Fadrosh E.A."/>
            <person name="Kyrpides N.C."/>
            <person name="Woyke T."/>
        </authorList>
    </citation>
    <scope>NUCLEOTIDE SEQUENCE</scope>
    <source>
        <strain evidence="1">GVMAG-M-3300023174-46</strain>
    </source>
</reference>
<name>A0A6C0DP41_9ZZZZ</name>
<evidence type="ECO:0000313" key="1">
    <source>
        <dbReference type="EMBL" id="QHT18387.1"/>
    </source>
</evidence>
<accession>A0A6C0DP41</accession>
<dbReference type="AlphaFoldDB" id="A0A6C0DP41"/>
<protein>
    <submittedName>
        <fullName evidence="1">Uncharacterized protein</fullName>
    </submittedName>
</protein>
<dbReference type="EMBL" id="MN739655">
    <property type="protein sequence ID" value="QHT18387.1"/>
    <property type="molecule type" value="Genomic_DNA"/>
</dbReference>
<organism evidence="1">
    <name type="scientific">viral metagenome</name>
    <dbReference type="NCBI Taxonomy" id="1070528"/>
    <lineage>
        <taxon>unclassified sequences</taxon>
        <taxon>metagenomes</taxon>
        <taxon>organismal metagenomes</taxon>
    </lineage>
</organism>
<proteinExistence type="predicted"/>
<sequence length="315" mass="36835">MSSDSSSNVLCASIKSKKNPHLRCPNSASKGEWCARHIRTKVHWQGQKHSIFSKKEHAAGKKISSFFYTFVRRSLRRIHGPGLYCIERSQNDKDIYSMDSILTIPFTYHFSYIDSKKLLWVFDLRFLLYSLNYGNELKNPFTQENIPSSVKDRLQSLAERLQKAKQPIVYLESDSLTPEQLWNQKVLDVFLKLHIHGYSANIQWFESLSVPGHELFYKNLYFLWNDSIGLTNTEREKLIPGHMSGRFPVFRWHPRALQGKTYTLKWWRKQTLNLMNTFLTRANEKEMRGCGALYVLTALVQTHPKAAEAFPYLLH</sequence>